<dbReference type="EMBL" id="LWSU01000217">
    <property type="protein sequence ID" value="OAX54895.1"/>
    <property type="molecule type" value="Genomic_DNA"/>
</dbReference>
<gene>
    <name evidence="1" type="ORF">A6R73_18330</name>
</gene>
<dbReference type="AlphaFoldDB" id="A0A199P1I6"/>
<name>A0A199P1I6_9XANT</name>
<comment type="caution">
    <text evidence="1">The sequence shown here is derived from an EMBL/GenBank/DDBJ whole genome shotgun (WGS) entry which is preliminary data.</text>
</comment>
<dbReference type="InterPro" id="IPR004027">
    <property type="entry name" value="SEC_C_motif"/>
</dbReference>
<reference evidence="1 2" key="1">
    <citation type="submission" date="2016-04" db="EMBL/GenBank/DDBJ databases">
        <title>Xanthomonas translucens phylogeny.</title>
        <authorList>
            <person name="Langlois P."/>
        </authorList>
    </citation>
    <scope>NUCLEOTIDE SEQUENCE [LARGE SCALE GENOMIC DNA]</scope>
    <source>
        <strain evidence="1 2">B99</strain>
    </source>
</reference>
<protein>
    <submittedName>
        <fullName evidence="1">Zinc chelation protein SecC</fullName>
    </submittedName>
</protein>
<proteinExistence type="predicted"/>
<dbReference type="Gene3D" id="3.10.450.50">
    <property type="match status" value="1"/>
</dbReference>
<dbReference type="SUPFAM" id="SSF103642">
    <property type="entry name" value="Sec-C motif"/>
    <property type="match status" value="1"/>
</dbReference>
<dbReference type="Proteomes" id="UP000093858">
    <property type="component" value="Unassembled WGS sequence"/>
</dbReference>
<evidence type="ECO:0000313" key="2">
    <source>
        <dbReference type="Proteomes" id="UP000093858"/>
    </source>
</evidence>
<organism evidence="1 2">
    <name type="scientific">Xanthomonas graminis pv. poae</name>
    <dbReference type="NCBI Taxonomy" id="227946"/>
    <lineage>
        <taxon>Bacteria</taxon>
        <taxon>Pseudomonadati</taxon>
        <taxon>Pseudomonadota</taxon>
        <taxon>Gammaproteobacteria</taxon>
        <taxon>Lysobacterales</taxon>
        <taxon>Lysobacteraceae</taxon>
        <taxon>Xanthomonas</taxon>
        <taxon>Xanthomonas translucens group</taxon>
        <taxon>Xanthomonas graminis</taxon>
    </lineage>
</organism>
<dbReference type="RefSeq" id="WP_081275030.1">
    <property type="nucleotide sequence ID" value="NZ_LWSU01000217.1"/>
</dbReference>
<sequence>MSVVTTTPPEISRAVRRLTDSVVRGAEPVYLDVQPEADAIVHECFPNVQAKVARDGGQMLCGWQLWEWPHVLVEAEFHAVWISPEGEMIDITPKPEGEKRILFLPDPRRRYEGLAIDNVRMPLRDDLLIKHFIQMSEAIVQVMNRGERASQYGEVSVPANEIQPLLQARDFLGQSLGAGLREHTPCLCGSGSKYKRCHGAQVEAFFRR</sequence>
<dbReference type="Pfam" id="PF02810">
    <property type="entry name" value="SEC-C"/>
    <property type="match status" value="1"/>
</dbReference>
<evidence type="ECO:0000313" key="1">
    <source>
        <dbReference type="EMBL" id="OAX54895.1"/>
    </source>
</evidence>
<accession>A0A199P1I6</accession>